<feature type="compositionally biased region" description="Basic and acidic residues" evidence="23">
    <location>
        <begin position="1068"/>
        <end position="1080"/>
    </location>
</feature>
<name>A0A4X2M0M6_VOMUR</name>
<dbReference type="Proteomes" id="UP000314987">
    <property type="component" value="Unassembled WGS sequence"/>
</dbReference>
<protein>
    <recommendedName>
        <fullName evidence="5">F-actin monooxygenase</fullName>
        <ecNumber evidence="5">1.14.13.225</ecNumber>
    </recommendedName>
</protein>
<feature type="compositionally biased region" description="Polar residues" evidence="23">
    <location>
        <begin position="1470"/>
        <end position="1488"/>
    </location>
</feature>
<keyword evidence="6" id="KW-0268">Exocytosis</keyword>
<dbReference type="Gene3D" id="3.50.50.60">
    <property type="entry name" value="FAD/NAD(P)-binding domain"/>
    <property type="match status" value="1"/>
</dbReference>
<evidence type="ECO:0000259" key="25">
    <source>
        <dbReference type="PROSITE" id="PS50023"/>
    </source>
</evidence>
<feature type="compositionally biased region" description="Basic and acidic residues" evidence="23">
    <location>
        <begin position="690"/>
        <end position="699"/>
    </location>
</feature>
<dbReference type="InterPro" id="IPR001781">
    <property type="entry name" value="Znf_LIM"/>
</dbReference>
<evidence type="ECO:0000256" key="14">
    <source>
        <dbReference type="ARBA" id="ARBA00023033"/>
    </source>
</evidence>
<evidence type="ECO:0000256" key="4">
    <source>
        <dbReference type="ARBA" id="ARBA00008223"/>
    </source>
</evidence>
<dbReference type="Ensembl" id="ENSVURT00010035695.1">
    <property type="protein sequence ID" value="ENSVURP00010031334.1"/>
    <property type="gene ID" value="ENSVURG00010023981.1"/>
</dbReference>
<reference evidence="28" key="1">
    <citation type="submission" date="2018-12" db="EMBL/GenBank/DDBJ databases">
        <authorList>
            <person name="Yazar S."/>
        </authorList>
    </citation>
    <scope>NUCLEOTIDE SEQUENCE [LARGE SCALE GENOMIC DNA]</scope>
</reference>
<dbReference type="FunFam" id="1.10.418.10:FF:000026">
    <property type="entry name" value="protein-methionine sulfoxide oxidase MICAL3 isoform X1"/>
    <property type="match status" value="1"/>
</dbReference>
<keyword evidence="10" id="KW-0274">FAD</keyword>
<feature type="domain" description="LIM zinc-binding" evidence="25">
    <location>
        <begin position="789"/>
        <end position="851"/>
    </location>
</feature>
<dbReference type="PRINTS" id="PR00420">
    <property type="entry name" value="RNGMNOXGNASE"/>
</dbReference>
<feature type="compositionally biased region" description="Basic and acidic residues" evidence="23">
    <location>
        <begin position="1150"/>
        <end position="1161"/>
    </location>
</feature>
<evidence type="ECO:0000313" key="28">
    <source>
        <dbReference type="Proteomes" id="UP000314987"/>
    </source>
</evidence>
<dbReference type="FunFam" id="2.10.110.10:FF:000043">
    <property type="entry name" value="protein-methionine sulfoxide oxidase MICAL3 isoform X2"/>
    <property type="match status" value="1"/>
</dbReference>
<dbReference type="InterPro" id="IPR036872">
    <property type="entry name" value="CH_dom_sf"/>
</dbReference>
<feature type="compositionally biased region" description="Basic and acidic residues" evidence="23">
    <location>
        <begin position="1847"/>
        <end position="1863"/>
    </location>
</feature>
<feature type="compositionally biased region" description="Acidic residues" evidence="23">
    <location>
        <begin position="1018"/>
        <end position="1043"/>
    </location>
</feature>
<dbReference type="Pfam" id="PF25413">
    <property type="entry name" value="Rossman_Mical"/>
    <property type="match status" value="1"/>
</dbReference>
<feature type="region of interest" description="Disordered" evidence="23">
    <location>
        <begin position="1609"/>
        <end position="1646"/>
    </location>
</feature>
<dbReference type="SUPFAM" id="SSF47576">
    <property type="entry name" value="Calponin-homology domain, CH-domain"/>
    <property type="match status" value="1"/>
</dbReference>
<dbReference type="InterPro" id="IPR036188">
    <property type="entry name" value="FAD/NAD-bd_sf"/>
</dbReference>
<feature type="compositionally biased region" description="Polar residues" evidence="23">
    <location>
        <begin position="1430"/>
        <end position="1439"/>
    </location>
</feature>
<dbReference type="InterPro" id="IPR001715">
    <property type="entry name" value="CH_dom"/>
</dbReference>
<reference evidence="27" key="2">
    <citation type="submission" date="2025-08" db="UniProtKB">
        <authorList>
            <consortium name="Ensembl"/>
        </authorList>
    </citation>
    <scope>IDENTIFICATION</scope>
</reference>
<dbReference type="InterPro" id="IPR022735">
    <property type="entry name" value="bMERB_dom"/>
</dbReference>
<evidence type="ECO:0000256" key="16">
    <source>
        <dbReference type="ARBA" id="ARBA00023054"/>
    </source>
</evidence>
<feature type="compositionally biased region" description="Acidic residues" evidence="23">
    <location>
        <begin position="1094"/>
        <end position="1128"/>
    </location>
</feature>
<dbReference type="PROSITE" id="PS50021">
    <property type="entry name" value="CH"/>
    <property type="match status" value="1"/>
</dbReference>
<feature type="compositionally biased region" description="Basic and acidic residues" evidence="23">
    <location>
        <begin position="667"/>
        <end position="677"/>
    </location>
</feature>
<feature type="compositionally biased region" description="Acidic residues" evidence="23">
    <location>
        <begin position="1553"/>
        <end position="1567"/>
    </location>
</feature>
<evidence type="ECO:0000256" key="12">
    <source>
        <dbReference type="ARBA" id="ARBA00022857"/>
    </source>
</evidence>
<gene>
    <name evidence="27" type="primary">MICAL3</name>
</gene>
<keyword evidence="14" id="KW-0503">Monooxygenase</keyword>
<keyword evidence="15 21" id="KW-0440">LIM domain</keyword>
<feature type="compositionally biased region" description="Low complexity" evidence="23">
    <location>
        <begin position="1457"/>
        <end position="1469"/>
    </location>
</feature>
<evidence type="ECO:0000256" key="22">
    <source>
        <dbReference type="SAM" id="Coils"/>
    </source>
</evidence>
<dbReference type="SUPFAM" id="SSF57716">
    <property type="entry name" value="Glucocorticoid receptor-like (DNA-binding domain)"/>
    <property type="match status" value="1"/>
</dbReference>
<dbReference type="GO" id="GO:0005634">
    <property type="term" value="C:nucleus"/>
    <property type="evidence" value="ECO:0007669"/>
    <property type="project" value="UniProtKB-SubCell"/>
</dbReference>
<evidence type="ECO:0000256" key="18">
    <source>
        <dbReference type="ARBA" id="ARBA00023212"/>
    </source>
</evidence>
<evidence type="ECO:0000259" key="24">
    <source>
        <dbReference type="PROSITE" id="PS50021"/>
    </source>
</evidence>
<evidence type="ECO:0000256" key="9">
    <source>
        <dbReference type="ARBA" id="ARBA00022723"/>
    </source>
</evidence>
<keyword evidence="9 21" id="KW-0479">Metal-binding</keyword>
<proteinExistence type="inferred from homology"/>
<comment type="subcellular location">
    <subcellularLocation>
        <location evidence="3">Cytoplasm</location>
        <location evidence="3">Cytoskeleton</location>
    </subcellularLocation>
    <subcellularLocation>
        <location evidence="2">Nucleus</location>
    </subcellularLocation>
</comment>
<dbReference type="GO" id="GO:0006887">
    <property type="term" value="P:exocytosis"/>
    <property type="evidence" value="ECO:0007669"/>
    <property type="project" value="UniProtKB-KW"/>
</dbReference>
<feature type="compositionally biased region" description="Low complexity" evidence="23">
    <location>
        <begin position="1176"/>
        <end position="1197"/>
    </location>
</feature>
<dbReference type="Pfam" id="PF12130">
    <property type="entry name" value="bMERB_dom"/>
    <property type="match status" value="1"/>
</dbReference>
<evidence type="ECO:0000256" key="7">
    <source>
        <dbReference type="ARBA" id="ARBA00022490"/>
    </source>
</evidence>
<feature type="domain" description="Calponin-homology (CH)" evidence="24">
    <location>
        <begin position="518"/>
        <end position="624"/>
    </location>
</feature>
<dbReference type="Pfam" id="PF00307">
    <property type="entry name" value="CH"/>
    <property type="match status" value="1"/>
</dbReference>
<feature type="region of interest" description="Disordered" evidence="23">
    <location>
        <begin position="1662"/>
        <end position="1865"/>
    </location>
</feature>
<evidence type="ECO:0000256" key="6">
    <source>
        <dbReference type="ARBA" id="ARBA00022483"/>
    </source>
</evidence>
<feature type="compositionally biased region" description="Basic residues" evidence="23">
    <location>
        <begin position="1738"/>
        <end position="1756"/>
    </location>
</feature>
<feature type="region of interest" description="Disordered" evidence="23">
    <location>
        <begin position="860"/>
        <end position="914"/>
    </location>
</feature>
<feature type="compositionally biased region" description="Polar residues" evidence="23">
    <location>
        <begin position="1384"/>
        <end position="1398"/>
    </location>
</feature>
<feature type="compositionally biased region" description="Low complexity" evidence="23">
    <location>
        <begin position="1275"/>
        <end position="1313"/>
    </location>
</feature>
<feature type="compositionally biased region" description="Low complexity" evidence="23">
    <location>
        <begin position="1717"/>
        <end position="1737"/>
    </location>
</feature>
<dbReference type="SMART" id="SM00033">
    <property type="entry name" value="CH"/>
    <property type="match status" value="1"/>
</dbReference>
<evidence type="ECO:0000256" key="19">
    <source>
        <dbReference type="ARBA" id="ARBA00023242"/>
    </source>
</evidence>
<dbReference type="GO" id="GO:0030042">
    <property type="term" value="P:actin filament depolymerization"/>
    <property type="evidence" value="ECO:0007669"/>
    <property type="project" value="UniProtKB-ARBA"/>
</dbReference>
<feature type="compositionally biased region" description="Basic and acidic residues" evidence="23">
    <location>
        <begin position="1440"/>
        <end position="1456"/>
    </location>
</feature>
<feature type="region of interest" description="Disordered" evidence="23">
    <location>
        <begin position="1371"/>
        <end position="1584"/>
    </location>
</feature>
<dbReference type="PANTHER" id="PTHR23167:SF51">
    <property type="entry name" value="[F-ACTIN]-MONOOXYGENASE MICAL3"/>
    <property type="match status" value="1"/>
</dbReference>
<dbReference type="SMART" id="SM00132">
    <property type="entry name" value="LIM"/>
    <property type="match status" value="1"/>
</dbReference>
<dbReference type="Pfam" id="PF00412">
    <property type="entry name" value="LIM"/>
    <property type="match status" value="1"/>
</dbReference>
<dbReference type="PROSITE" id="PS50023">
    <property type="entry name" value="LIM_DOMAIN_2"/>
    <property type="match status" value="1"/>
</dbReference>
<evidence type="ECO:0000256" key="8">
    <source>
        <dbReference type="ARBA" id="ARBA00022630"/>
    </source>
</evidence>
<keyword evidence="18" id="KW-0206">Cytoskeleton</keyword>
<keyword evidence="8" id="KW-0285">Flavoprotein</keyword>
<feature type="compositionally biased region" description="Acidic residues" evidence="23">
    <location>
        <begin position="965"/>
        <end position="978"/>
    </location>
</feature>
<feature type="region of interest" description="Disordered" evidence="23">
    <location>
        <begin position="1068"/>
        <end position="1203"/>
    </location>
</feature>
<evidence type="ECO:0000256" key="17">
    <source>
        <dbReference type="ARBA" id="ARBA00023203"/>
    </source>
</evidence>
<feature type="compositionally biased region" description="Basic and acidic residues" evidence="23">
    <location>
        <begin position="1625"/>
        <end position="1641"/>
    </location>
</feature>
<dbReference type="Gene3D" id="2.10.110.10">
    <property type="entry name" value="Cysteine Rich Protein"/>
    <property type="match status" value="1"/>
</dbReference>
<feature type="region of interest" description="Disordered" evidence="23">
    <location>
        <begin position="934"/>
        <end position="1051"/>
    </location>
</feature>
<dbReference type="CDD" id="cd21251">
    <property type="entry name" value="CH_MICAL3"/>
    <property type="match status" value="1"/>
</dbReference>
<keyword evidence="17" id="KW-0009">Actin-binding</keyword>
<dbReference type="SMART" id="SM01203">
    <property type="entry name" value="DUF3585"/>
    <property type="match status" value="1"/>
</dbReference>
<dbReference type="GO" id="GO:0046872">
    <property type="term" value="F:metal ion binding"/>
    <property type="evidence" value="ECO:0007669"/>
    <property type="project" value="UniProtKB-KW"/>
</dbReference>
<sequence length="2045" mass="230166">MEESRNEKTNEAHILFDRFVQASTCKGTLKAFQELCDYLELKPKDYRSFYHKLKSKLNYWKAKALWAKLDKRGSHKDYRKGKVCTNTKCLIIGAGPCGLRTAIDLSLLGAKVVVIEKRDAFSRNNVLHLWPFTIHDLRGLGAKKFYGKFCAGAIDHISIRQLQLILLKVALILGIEIHVNVEFQGLVYPPEDQENERIGWRAQVHPKTHPVSEYEFEVIIGGDGRRNTLEGFRRKEFRGKLAIAITANFINRHTTAEAKVEEISGVAFIFNQKFFQELREATGIDLENIVYYKDDTHYFVMTAKKQSLLDKGVILNDYADTELLLSRENVDQEALLSYAREAADFSTNQQLPSLDFAINHYGQPDVAMFDFTCMYASENAALVREQNGHQLLVALVGDSLLEPFWPMGTGIARGFLAAMDSAWMVRSWSLGISPLEVLAERESIYRLLPQTTPENVSKNFSRYSIDPVTRYPNINVNFLRPNQVLHLYDTGELKDVHLEMENLVNSQVTPKLTRNESVARSSKLLGWCQRQTDGYAGVNVTDLTMSWKSGLALCAIIHRYRPDLIDFDSLDEHNTEKNNQLAFDIAEKELGISPIMTGKEMASVGEPDKLSMVMYLTQFYEMFKDSIPSSVTLDAEEKAVLIASTKSPISFLSKLGQSISRKRTPKDKKEKDLDGVGKRRKTSQSEEEEPPRGYREERPTLVSALTERRIDVAIGNQNKVKSMATQLLAKFEENAPLQSTAGIRRQPIHERCISQPSCRQPEQGRPAPIPQWKQGSLKKEFPQNIGGSDICYFCHKRVYVMERLSAEGKFFHRSCFKCEYCATTLRLSCYAYDIEDGKFYCKPHYCYRLSGYAQRKRPAVAPLSGKETKGPLQDGAAADRTGRSDSTTSSVERTPGSSVNGLEEPSLAKRLKGTPERIELENYRLSMKQAEELEEVPEETLAEHNLSSVLDKGTEEDVASSSSESEMEEDDEEEEEEESRLPPSDLGGVPWKEAVRIHALLKGKSEEELETSKRLEPGNEEEEEEEEEEDDDEEEEEEEEESSEAGNLKLQQIVNLVDPLEIQADVHWTHIREKEEEDKMVSTSKPSSSRAPFDENDLEEDVETEPAEMEGEAAEDGDTGDTGAELDDDQRWSDDIPSDAEAELGLQGQEAKKGELKLEVSEKEEEQPTSLPHQQGEGPSPHSSPSKSPLESPGLLSTVSRAKAEDVQVPFSSVFNRDKSPEEHFFPDIFHIKEKPEVEIPMDQKVLNTSATLSPIRSQPAALPEAIMTTSPVMSGSVSPSLASTSPSSPLPICSQPQPSSETSIPSPTESPICFQPSPIITSTPLVSLARKDQDDAVEKPRSPVAADESIKRNDLVEEFWLKSAEIRRSLGLTPVDRKKGTEPSFTLPSLDSVSLKSYPTKKVSQDEEIHLLKPQPSPRRPGIPKLDSDQPSLLTPKSPSEKELKSLIHEERKDLSSSSGLGLHGSSSNMRTLASQSFNTSDSTMLTPPSSPPPPPPPDEKPATLRRKKQASWQNETESKPSPTTPPVVIVRPHQEPSQPSREEVRKSFVESVDEIPFADDVEDTYDEKTEDTSFQEKFFTPPSCWPSSEKPLYLPLAKENGRLPALEGESQQEKRGLPVVSPEAKELAKERMRAREKSVKSQALRDAMAKQLKKMKEMEMTAATSAGTSRILNKGASLPSKTREQLVSEPLKQSALGRSEVPTLKHEATSEEFFSPPSDSGGPDGSVTSSEGSSGKSKKRSSLFSPRKNKKEKKSKNEGRPLEKPSGNVLEESAAKPKSLWKSVFSGYKKDKKKKVDNKSCPSTPSSGATVDSGKRKMSPMVRTELQLRRHLSFSEDSDLSSDDVLERSSQKSKREPRTYTEEELNAKLTRRVQKAARRQAKQEELKRLHRAQIIQRQLEQVEEKQRQLEERGVAVEKALRGEAGMGKKDDPKLMQEWFKLVQEKNALVRYESELMIFARELELEDRQSRLQQELRERMAVEDHLKTDEELLEEKRILNEMLEVVEQRDSLVALLEEQRLREKEEDKDLEAVMLSKGFNMNWS</sequence>
<keyword evidence="16 22" id="KW-0175">Coiled coil</keyword>
<evidence type="ECO:0000256" key="1">
    <source>
        <dbReference type="ARBA" id="ARBA00001974"/>
    </source>
</evidence>
<dbReference type="InterPro" id="IPR050540">
    <property type="entry name" value="F-actin_Monoox_Mical"/>
</dbReference>
<evidence type="ECO:0000256" key="11">
    <source>
        <dbReference type="ARBA" id="ARBA00022833"/>
    </source>
</evidence>
<dbReference type="GO" id="GO:0071949">
    <property type="term" value="F:FAD binding"/>
    <property type="evidence" value="ECO:0007669"/>
    <property type="project" value="InterPro"/>
</dbReference>
<dbReference type="InterPro" id="IPR057494">
    <property type="entry name" value="Rossman_Mical"/>
</dbReference>
<keyword evidence="11 21" id="KW-0862">Zinc</keyword>
<keyword evidence="12" id="KW-0521">NADP</keyword>
<dbReference type="CDD" id="cd09439">
    <property type="entry name" value="LIM_Mical"/>
    <property type="match status" value="1"/>
</dbReference>
<feature type="domain" description="BMERB" evidence="26">
    <location>
        <begin position="1884"/>
        <end position="2033"/>
    </location>
</feature>
<dbReference type="InterPro" id="IPR002938">
    <property type="entry name" value="FAD-bd"/>
</dbReference>
<accession>A0A4X2M0M6</accession>
<feature type="compositionally biased region" description="Polar residues" evidence="23">
    <location>
        <begin position="1664"/>
        <end position="1673"/>
    </location>
</feature>
<feature type="compositionally biased region" description="Polar residues" evidence="23">
    <location>
        <begin position="1802"/>
        <end position="1812"/>
    </location>
</feature>
<keyword evidence="13" id="KW-0560">Oxidoreductase</keyword>
<feature type="compositionally biased region" description="Polar residues" evidence="23">
    <location>
        <begin position="1081"/>
        <end position="1090"/>
    </location>
</feature>
<organism evidence="27 28">
    <name type="scientific">Vombatus ursinus</name>
    <name type="common">Common wombat</name>
    <dbReference type="NCBI Taxonomy" id="29139"/>
    <lineage>
        <taxon>Eukaryota</taxon>
        <taxon>Metazoa</taxon>
        <taxon>Chordata</taxon>
        <taxon>Craniata</taxon>
        <taxon>Vertebrata</taxon>
        <taxon>Euteleostomi</taxon>
        <taxon>Mammalia</taxon>
        <taxon>Metatheria</taxon>
        <taxon>Diprotodontia</taxon>
        <taxon>Vombatidae</taxon>
        <taxon>Vombatus</taxon>
    </lineage>
</organism>
<dbReference type="Gene3D" id="1.10.418.10">
    <property type="entry name" value="Calponin-like domain"/>
    <property type="match status" value="1"/>
</dbReference>
<keyword evidence="19" id="KW-0539">Nucleus</keyword>
<comment type="catalytic activity">
    <reaction evidence="20">
        <text>L-methionyl-[F-actin] + NADPH + O2 + H(+) = L-methionyl-(R)-S-oxide-[F-actin] + NADP(+) + H2O</text>
        <dbReference type="Rhea" id="RHEA:51308"/>
        <dbReference type="Rhea" id="RHEA-COMP:12953"/>
        <dbReference type="Rhea" id="RHEA-COMP:12956"/>
        <dbReference type="ChEBI" id="CHEBI:15377"/>
        <dbReference type="ChEBI" id="CHEBI:15378"/>
        <dbReference type="ChEBI" id="CHEBI:15379"/>
        <dbReference type="ChEBI" id="CHEBI:16044"/>
        <dbReference type="ChEBI" id="CHEBI:45764"/>
        <dbReference type="ChEBI" id="CHEBI:57783"/>
        <dbReference type="ChEBI" id="CHEBI:58349"/>
        <dbReference type="EC" id="1.14.13.225"/>
    </reaction>
</comment>
<evidence type="ECO:0000256" key="20">
    <source>
        <dbReference type="ARBA" id="ARBA00049522"/>
    </source>
</evidence>
<reference evidence="27" key="3">
    <citation type="submission" date="2025-09" db="UniProtKB">
        <authorList>
            <consortium name="Ensembl"/>
        </authorList>
    </citation>
    <scope>IDENTIFICATION</scope>
</reference>
<feature type="region of interest" description="Disordered" evidence="23">
    <location>
        <begin position="1254"/>
        <end position="1319"/>
    </location>
</feature>
<feature type="compositionally biased region" description="Basic and acidic residues" evidence="23">
    <location>
        <begin position="1003"/>
        <end position="1017"/>
    </location>
</feature>
<dbReference type="GO" id="GO:0120501">
    <property type="term" value="F:F-actin monooxygenase activity"/>
    <property type="evidence" value="ECO:0007669"/>
    <property type="project" value="UniProtKB-EC"/>
</dbReference>
<dbReference type="Pfam" id="PF01494">
    <property type="entry name" value="FAD_binding_3"/>
    <property type="match status" value="1"/>
</dbReference>
<evidence type="ECO:0000259" key="26">
    <source>
        <dbReference type="PROSITE" id="PS51848"/>
    </source>
</evidence>
<evidence type="ECO:0000313" key="27">
    <source>
        <dbReference type="Ensembl" id="ENSVURP00010031334.1"/>
    </source>
</evidence>
<keyword evidence="7" id="KW-0963">Cytoplasm</keyword>
<feature type="region of interest" description="Disordered" evidence="23">
    <location>
        <begin position="658"/>
        <end position="701"/>
    </location>
</feature>
<evidence type="ECO:0000256" key="2">
    <source>
        <dbReference type="ARBA" id="ARBA00004123"/>
    </source>
</evidence>
<dbReference type="SUPFAM" id="SSF51905">
    <property type="entry name" value="FAD/NAD(P)-binding domain"/>
    <property type="match status" value="1"/>
</dbReference>
<dbReference type="FunFam" id="3.50.50.60:FF:000004">
    <property type="entry name" value="protein-methionine sulfoxide oxidase MICAL2 isoform X1"/>
    <property type="match status" value="1"/>
</dbReference>
<evidence type="ECO:0000256" key="3">
    <source>
        <dbReference type="ARBA" id="ARBA00004245"/>
    </source>
</evidence>
<evidence type="ECO:0000256" key="23">
    <source>
        <dbReference type="SAM" id="MobiDB-lite"/>
    </source>
</evidence>
<dbReference type="GO" id="GO:0003779">
    <property type="term" value="F:actin binding"/>
    <property type="evidence" value="ECO:0007669"/>
    <property type="project" value="UniProtKB-KW"/>
</dbReference>
<comment type="similarity">
    <text evidence="4">Belongs to the Mical family.</text>
</comment>
<comment type="cofactor">
    <cofactor evidence="1">
        <name>FAD</name>
        <dbReference type="ChEBI" id="CHEBI:57692"/>
    </cofactor>
</comment>
<dbReference type="PROSITE" id="PS51848">
    <property type="entry name" value="BMERB"/>
    <property type="match status" value="1"/>
</dbReference>
<feature type="compositionally biased region" description="Polar residues" evidence="23">
    <location>
        <begin position="891"/>
        <end position="900"/>
    </location>
</feature>
<dbReference type="EC" id="1.14.13.225" evidence="5"/>
<evidence type="ECO:0000256" key="10">
    <source>
        <dbReference type="ARBA" id="ARBA00022827"/>
    </source>
</evidence>
<evidence type="ECO:0000256" key="13">
    <source>
        <dbReference type="ARBA" id="ARBA00023002"/>
    </source>
</evidence>
<dbReference type="PROSITE" id="PS00478">
    <property type="entry name" value="LIM_DOMAIN_1"/>
    <property type="match status" value="1"/>
</dbReference>
<evidence type="ECO:0000256" key="5">
    <source>
        <dbReference type="ARBA" id="ARBA00012709"/>
    </source>
</evidence>
<dbReference type="GeneTree" id="ENSGT00940000155580"/>
<keyword evidence="28" id="KW-1185">Reference proteome</keyword>
<dbReference type="PANTHER" id="PTHR23167">
    <property type="entry name" value="CALPONIN HOMOLOGY DOMAIN-CONTAINING PROTEIN DDB_G0272472-RELATED"/>
    <property type="match status" value="1"/>
</dbReference>
<evidence type="ECO:0000256" key="21">
    <source>
        <dbReference type="PROSITE-ProRule" id="PRU00125"/>
    </source>
</evidence>
<feature type="coiled-coil region" evidence="22">
    <location>
        <begin position="1868"/>
        <end position="1921"/>
    </location>
</feature>
<dbReference type="GO" id="GO:0005856">
    <property type="term" value="C:cytoskeleton"/>
    <property type="evidence" value="ECO:0007669"/>
    <property type="project" value="UniProtKB-SubCell"/>
</dbReference>
<evidence type="ECO:0000256" key="15">
    <source>
        <dbReference type="ARBA" id="ARBA00023038"/>
    </source>
</evidence>